<keyword evidence="4" id="KW-1185">Reference proteome</keyword>
<proteinExistence type="predicted"/>
<keyword evidence="1" id="KW-0732">Signal</keyword>
<reference evidence="3 4" key="1">
    <citation type="submission" date="2024-07" db="EMBL/GenBank/DDBJ databases">
        <authorList>
            <person name="Lee S."/>
            <person name="Kang M."/>
        </authorList>
    </citation>
    <scope>NUCLEOTIDE SEQUENCE [LARGE SCALE GENOMIC DNA]</scope>
    <source>
        <strain evidence="3 4">DS6</strain>
    </source>
</reference>
<dbReference type="Pfam" id="PF08486">
    <property type="entry name" value="SpoIID"/>
    <property type="match status" value="1"/>
</dbReference>
<organism evidence="3 4">
    <name type="scientific">Nocardioides eburneus</name>
    <dbReference type="NCBI Taxonomy" id="3231482"/>
    <lineage>
        <taxon>Bacteria</taxon>
        <taxon>Bacillati</taxon>
        <taxon>Actinomycetota</taxon>
        <taxon>Actinomycetes</taxon>
        <taxon>Propionibacteriales</taxon>
        <taxon>Nocardioidaceae</taxon>
        <taxon>Nocardioides</taxon>
    </lineage>
</organism>
<accession>A0ABV3T0T0</accession>
<sequence>MRAFTQSRMRVQTLAATAATLVAVIASGGAACAEDAAPKPLSASTKITITGHGWGHGHGMAQWGAQGAALKGKTYNQILSFYYPGTKQGKAGGNVRALVSADTTPDVVVQARTKLVARALSTGRAWDLTKLHPHATRFRIVPTTGGRTALAYLTTGWHRMATVNGDMTFYAKGQPIRLYLPHGSAEYRGTLRSTAPVKGKWNRDTVNILSLDNYLKGVVPGEVYPTWQPAALRAQAIAARSYAAFQRDAGGHGYYDVVDTTGDQVYKGYDAEVASTNAAVTATAGMVRTSGGKPAYTQFSASNGGFMLKGSKPYLVSKKDPYDTKASGDKNVNWTRTLTVKQIQKAADVGKVVSMAVTKRVAGTGGRYVAEVTIVGTTRTAHPSGETLKSWFGLNSSWFDVSVPKS</sequence>
<evidence type="ECO:0000313" key="4">
    <source>
        <dbReference type="Proteomes" id="UP001556631"/>
    </source>
</evidence>
<dbReference type="NCBIfam" id="TIGR02669">
    <property type="entry name" value="SpoIID_LytB"/>
    <property type="match status" value="1"/>
</dbReference>
<feature type="chain" id="PRO_5047537382" evidence="1">
    <location>
        <begin position="34"/>
        <end position="406"/>
    </location>
</feature>
<dbReference type="Proteomes" id="UP001556631">
    <property type="component" value="Unassembled WGS sequence"/>
</dbReference>
<dbReference type="EMBL" id="JBFPJR010000027">
    <property type="protein sequence ID" value="MEX0428810.1"/>
    <property type="molecule type" value="Genomic_DNA"/>
</dbReference>
<gene>
    <name evidence="3" type="ORF">AB3X52_14380</name>
</gene>
<dbReference type="RefSeq" id="WP_367994780.1">
    <property type="nucleotide sequence ID" value="NZ_JBFPJR010000027.1"/>
</dbReference>
<evidence type="ECO:0000259" key="2">
    <source>
        <dbReference type="Pfam" id="PF08486"/>
    </source>
</evidence>
<protein>
    <submittedName>
        <fullName evidence="3">SpoIID/LytB domain-containing protein</fullName>
    </submittedName>
</protein>
<dbReference type="PROSITE" id="PS51257">
    <property type="entry name" value="PROKAR_LIPOPROTEIN"/>
    <property type="match status" value="1"/>
</dbReference>
<feature type="signal peptide" evidence="1">
    <location>
        <begin position="1"/>
        <end position="33"/>
    </location>
</feature>
<name>A0ABV3T0T0_9ACTN</name>
<evidence type="ECO:0000256" key="1">
    <source>
        <dbReference type="SAM" id="SignalP"/>
    </source>
</evidence>
<feature type="domain" description="Sporulation stage II protein D amidase enhancer LytB N-terminal" evidence="2">
    <location>
        <begin position="204"/>
        <end position="287"/>
    </location>
</feature>
<dbReference type="InterPro" id="IPR013486">
    <property type="entry name" value="SpoIID/LytB"/>
</dbReference>
<comment type="caution">
    <text evidence="3">The sequence shown here is derived from an EMBL/GenBank/DDBJ whole genome shotgun (WGS) entry which is preliminary data.</text>
</comment>
<evidence type="ECO:0000313" key="3">
    <source>
        <dbReference type="EMBL" id="MEX0428810.1"/>
    </source>
</evidence>
<dbReference type="InterPro" id="IPR013693">
    <property type="entry name" value="SpoIID/LytB_N"/>
</dbReference>